<proteinExistence type="predicted"/>
<accession>A0A2N4YPL5</accession>
<dbReference type="InterPro" id="IPR013328">
    <property type="entry name" value="6PGD_dom2"/>
</dbReference>
<dbReference type="PANTHER" id="PTHR43362">
    <property type="entry name" value="MANNITOL DEHYDROGENASE DSF1-RELATED"/>
    <property type="match status" value="1"/>
</dbReference>
<dbReference type="EMBL" id="PIDP01002331">
    <property type="protein sequence ID" value="PLM81353.1"/>
    <property type="molecule type" value="Genomic_DNA"/>
</dbReference>
<feature type="domain" description="Mannitol dehydrogenase C-terminal" evidence="2">
    <location>
        <begin position="2"/>
        <end position="153"/>
    </location>
</feature>
<feature type="non-terminal residue" evidence="3">
    <location>
        <position position="1"/>
    </location>
</feature>
<dbReference type="Proteomes" id="UP000234412">
    <property type="component" value="Unassembled WGS sequence"/>
</dbReference>
<protein>
    <submittedName>
        <fullName evidence="3">D-mannonate oxidoreductase</fullName>
    </submittedName>
</protein>
<dbReference type="InterPro" id="IPR008927">
    <property type="entry name" value="6-PGluconate_DH-like_C_sf"/>
</dbReference>
<sequence length="169" mass="18517">NYRRAALALMLDEQAPTLKVQGVDLPRYASLLIDRYCNPALKHRTWQIAMDGSQKLPQRMLDSVRWHLAHQQDFTLLALGVAGWMRYVGGVDDAGQAIEICDPLLPVIQQAVAASAEGEARVKALLGIEAIFGLALPQEPRFVSAVTRAYLALQRQGAKATVAAWAAEQ</sequence>
<evidence type="ECO:0000259" key="2">
    <source>
        <dbReference type="Pfam" id="PF08125"/>
    </source>
</evidence>
<reference evidence="3 4" key="1">
    <citation type="submission" date="2017-11" db="EMBL/GenBank/DDBJ databases">
        <authorList>
            <person name="Han C.G."/>
        </authorList>
    </citation>
    <scope>NUCLEOTIDE SEQUENCE [LARGE SCALE GENOMIC DNA]</scope>
    <source>
        <strain evidence="3 4">A8</strain>
    </source>
</reference>
<evidence type="ECO:0000313" key="3">
    <source>
        <dbReference type="EMBL" id="PLM81353.1"/>
    </source>
</evidence>
<dbReference type="Gene3D" id="1.10.1040.10">
    <property type="entry name" value="N-(1-d-carboxylethyl)-l-norvaline Dehydrogenase, domain 2"/>
    <property type="match status" value="1"/>
</dbReference>
<organism evidence="3 4">
    <name type="scientific">Klebsiella variicola</name>
    <dbReference type="NCBI Taxonomy" id="244366"/>
    <lineage>
        <taxon>Bacteria</taxon>
        <taxon>Pseudomonadati</taxon>
        <taxon>Pseudomonadota</taxon>
        <taxon>Gammaproteobacteria</taxon>
        <taxon>Enterobacterales</taxon>
        <taxon>Enterobacteriaceae</taxon>
        <taxon>Klebsiella/Raoultella group</taxon>
        <taxon>Klebsiella</taxon>
        <taxon>Klebsiella pneumoniae complex</taxon>
    </lineage>
</organism>
<evidence type="ECO:0000256" key="1">
    <source>
        <dbReference type="ARBA" id="ARBA00023002"/>
    </source>
</evidence>
<name>A0A2N4YPL5_KLEVA</name>
<dbReference type="InterPro" id="IPR013118">
    <property type="entry name" value="Mannitol_DH_C"/>
</dbReference>
<dbReference type="GO" id="GO:0016616">
    <property type="term" value="F:oxidoreductase activity, acting on the CH-OH group of donors, NAD or NADP as acceptor"/>
    <property type="evidence" value="ECO:0007669"/>
    <property type="project" value="TreeGrafter"/>
</dbReference>
<dbReference type="InterPro" id="IPR050988">
    <property type="entry name" value="Mannitol_DH/Oxidoreductase"/>
</dbReference>
<evidence type="ECO:0000313" key="4">
    <source>
        <dbReference type="Proteomes" id="UP000234412"/>
    </source>
</evidence>
<comment type="caution">
    <text evidence="3">The sequence shown here is derived from an EMBL/GenBank/DDBJ whole genome shotgun (WGS) entry which is preliminary data.</text>
</comment>
<dbReference type="SUPFAM" id="SSF48179">
    <property type="entry name" value="6-phosphogluconate dehydrogenase C-terminal domain-like"/>
    <property type="match status" value="1"/>
</dbReference>
<reference evidence="3 4" key="2">
    <citation type="submission" date="2018-01" db="EMBL/GenBank/DDBJ databases">
        <title>Genomic study of Klebsiella pneumoniae.</title>
        <authorList>
            <person name="Yang Y."/>
            <person name="Bicalho R."/>
        </authorList>
    </citation>
    <scope>NUCLEOTIDE SEQUENCE [LARGE SCALE GENOMIC DNA]</scope>
    <source>
        <strain evidence="3 4">A8</strain>
    </source>
</reference>
<gene>
    <name evidence="3" type="ORF">CWN47_35785</name>
</gene>
<dbReference type="AlphaFoldDB" id="A0A2N4YPL5"/>
<dbReference type="PANTHER" id="PTHR43362:SF4">
    <property type="entry name" value="MANNITOL DEHYDROGENASE"/>
    <property type="match status" value="1"/>
</dbReference>
<dbReference type="Pfam" id="PF08125">
    <property type="entry name" value="Mannitol_dh_C"/>
    <property type="match status" value="1"/>
</dbReference>
<keyword evidence="1" id="KW-0560">Oxidoreductase</keyword>